<dbReference type="CDD" id="cd11304">
    <property type="entry name" value="Cadherin_repeat"/>
    <property type="match status" value="3"/>
</dbReference>
<evidence type="ECO:0000256" key="3">
    <source>
        <dbReference type="SAM" id="SignalP"/>
    </source>
</evidence>
<protein>
    <recommendedName>
        <fullName evidence="4">Cadherin domain-containing protein</fullName>
    </recommendedName>
</protein>
<dbReference type="InterPro" id="IPR006644">
    <property type="entry name" value="Cadg"/>
</dbReference>
<dbReference type="NCBIfam" id="NF012211">
    <property type="entry name" value="tand_rpt_95"/>
    <property type="match status" value="3"/>
</dbReference>
<evidence type="ECO:0000256" key="1">
    <source>
        <dbReference type="ARBA" id="ARBA00022692"/>
    </source>
</evidence>
<feature type="signal peptide" evidence="3">
    <location>
        <begin position="1"/>
        <end position="28"/>
    </location>
</feature>
<feature type="domain" description="Cadherin" evidence="4">
    <location>
        <begin position="840"/>
        <end position="934"/>
    </location>
</feature>
<feature type="domain" description="Cadherin" evidence="4">
    <location>
        <begin position="1221"/>
        <end position="1321"/>
    </location>
</feature>
<dbReference type="SMART" id="SM00112">
    <property type="entry name" value="CA"/>
    <property type="match status" value="6"/>
</dbReference>
<feature type="domain" description="Cadherin" evidence="4">
    <location>
        <begin position="1121"/>
        <end position="1221"/>
    </location>
</feature>
<keyword evidence="2" id="KW-1133">Transmembrane helix</keyword>
<proteinExistence type="predicted"/>
<reference evidence="6" key="1">
    <citation type="journal article" date="2019" name="Int. J. Syst. Evol. Microbiol.">
        <title>The Global Catalogue of Microorganisms (GCM) 10K type strain sequencing project: providing services to taxonomists for standard genome sequencing and annotation.</title>
        <authorList>
            <consortium name="The Broad Institute Genomics Platform"/>
            <consortium name="The Broad Institute Genome Sequencing Center for Infectious Disease"/>
            <person name="Wu L."/>
            <person name="Ma J."/>
        </authorList>
    </citation>
    <scope>NUCLEOTIDE SEQUENCE [LARGE SCALE GENOMIC DNA]</scope>
    <source>
        <strain evidence="6">CGMCC 1.15111</strain>
    </source>
</reference>
<dbReference type="InterPro" id="IPR002126">
    <property type="entry name" value="Cadherin-like_dom"/>
</dbReference>
<feature type="domain" description="Cadherin" evidence="4">
    <location>
        <begin position="1328"/>
        <end position="1418"/>
    </location>
</feature>
<dbReference type="PROSITE" id="PS50268">
    <property type="entry name" value="CADHERIN_2"/>
    <property type="match status" value="5"/>
</dbReference>
<dbReference type="NCBIfam" id="TIGR04183">
    <property type="entry name" value="Por_Secre_tail"/>
    <property type="match status" value="1"/>
</dbReference>
<dbReference type="Gene3D" id="2.60.40.10">
    <property type="entry name" value="Immunoglobulins"/>
    <property type="match status" value="5"/>
</dbReference>
<gene>
    <name evidence="5" type="ORF">GCM10011340_01410</name>
</gene>
<dbReference type="Proteomes" id="UP000658258">
    <property type="component" value="Unassembled WGS sequence"/>
</dbReference>
<dbReference type="Pfam" id="PF17892">
    <property type="entry name" value="Cadherin_5"/>
    <property type="match status" value="1"/>
</dbReference>
<dbReference type="Pfam" id="PF17963">
    <property type="entry name" value="Big_9"/>
    <property type="match status" value="1"/>
</dbReference>
<dbReference type="InterPro" id="IPR013783">
    <property type="entry name" value="Ig-like_fold"/>
</dbReference>
<dbReference type="PANTHER" id="PTHR24026">
    <property type="entry name" value="FAT ATYPICAL CADHERIN-RELATED"/>
    <property type="match status" value="1"/>
</dbReference>
<dbReference type="Pfam" id="PF05345">
    <property type="entry name" value="He_PIG"/>
    <property type="match status" value="2"/>
</dbReference>
<dbReference type="PANTHER" id="PTHR24026:SF126">
    <property type="entry name" value="PROTOCADHERIN FAT 4"/>
    <property type="match status" value="1"/>
</dbReference>
<evidence type="ECO:0000313" key="6">
    <source>
        <dbReference type="Proteomes" id="UP000658258"/>
    </source>
</evidence>
<evidence type="ECO:0000259" key="4">
    <source>
        <dbReference type="PROSITE" id="PS50268"/>
    </source>
</evidence>
<dbReference type="InterPro" id="IPR015919">
    <property type="entry name" value="Cadherin-like_sf"/>
</dbReference>
<evidence type="ECO:0000313" key="5">
    <source>
        <dbReference type="EMBL" id="GHE51054.1"/>
    </source>
</evidence>
<accession>A0ABQ3I3B8</accession>
<feature type="domain" description="Cadherin" evidence="4">
    <location>
        <begin position="684"/>
        <end position="833"/>
    </location>
</feature>
<dbReference type="Pfam" id="PF18962">
    <property type="entry name" value="Por_Secre_tail"/>
    <property type="match status" value="1"/>
</dbReference>
<dbReference type="SMART" id="SM00736">
    <property type="entry name" value="CADG"/>
    <property type="match status" value="6"/>
</dbReference>
<keyword evidence="1" id="KW-0812">Transmembrane</keyword>
<comment type="caution">
    <text evidence="5">The sequence shown here is derived from an EMBL/GenBank/DDBJ whole genome shotgun (WGS) entry which is preliminary data.</text>
</comment>
<organism evidence="5 6">
    <name type="scientific">Roseivirga thermotolerans</name>
    <dbReference type="NCBI Taxonomy" id="1758176"/>
    <lineage>
        <taxon>Bacteria</taxon>
        <taxon>Pseudomonadati</taxon>
        <taxon>Bacteroidota</taxon>
        <taxon>Cytophagia</taxon>
        <taxon>Cytophagales</taxon>
        <taxon>Roseivirgaceae</taxon>
        <taxon>Roseivirga</taxon>
    </lineage>
</organism>
<dbReference type="InterPro" id="IPR026444">
    <property type="entry name" value="Secre_tail"/>
</dbReference>
<sequence length="1603" mass="167650">MISMKRSKTVRYLATLLMVALYALPMQAQEGSTDNARNKRMTTASGGWFSGGINTSFISVGQNGASTLLTATDGQTQYKGNFGFVVPLVEKIEPNQAPIAISASRSVFYKLGDVLRLNGFDPDGDAIRFEVTQGPENGELTVSGARAGRFMFTPAGSLLPKNGYKDTIRFKAIEVEGEKLESEVAMLPFTFNVADEAHEITNLTVASSSESAKTLALTLTDSRFNANYTIDIGYIDLSNPSAPKQVSIVNSGFSLESFTQDSNTLTQTISVSKTDHPYLFSAEKAIITVLVKTRSGFSDDDLFVLTNTSNGSGGTISHLDSDTRFFTQNGDTKSLTNQTSSDGLFFSFASEKETPENTAVSMNLFAVELGDFDLNNASIAITTNPKKGSITDPVLVKSSANLAQWTVFYSPVGDVGYLDSLEFTVTSADREASVSAFAKVQVVDVNDPPTLSAIADQQLNEEEAGTVDLNFADVDNDLIVTVTSSNANQVAATVSNGQLTLTPALNFNGKVNITVLVEEEGTSEAYSKLETFEVEVVAVNDAPIMASISDQVIDEDNVFTYTLSATDVDAAVPLFTYKATPDIAGVATVSINGNVLTVTPSANYFGTINFSVTADDRLGTNTSVSAAETFSLTINPVNDAPVSVATIPAQNLVDVQPAYIMNLGLYFDDVETSDANLTFTHNATGTLFTLSVEQNNLTVTPIQGQSGSEDVTITVSDGELSVSQTVTFNIQGNSSDITAATIDNVSIDEDAGAYTVNLSGVFADTGDPSAQFSYTIGGLSKVSSSLNGTDLVLTPEANFNGTETILVIASANGKTSFTSFQINVNAVNDAPTLGSVSAQSIQEDGLLSDLYITFEDIDTDASDLSFTATSSNESLIASTAIGISKGSNGITLSAPTLANASGSTTITVTVSDGELTATRQFTVNVLSVNDAPTVISTTIAAALEDAAYEQALSGLFADVDGDNLSYSIEGGPEWLSIDNGSLSGTPGNDDVGNTSFYITTSDGSGGSVRQQFSITVTNTNDAPVVVSPAADITATEDVLLSSFISSSIFNDVDGDNLTLSATFSGANWLTFDATNNRFTGTPGNDDVGTVNITITATDPDGASASDELVLTVVNTNDTPTDLALSAITVAENSDIGTVIGSLSTTDVDAGDSFTYTLVSGSGAEHNDVFAIANGNLVTNAAIDFESSASLNLRLQTTDEAGATYQKSFTIVVTNVNEAPTALSLSNLSLAENSGINAEVGSLSTTDPDNGDSFTYSLVSGAGDTDNSGFDISNGKLVSKNSLDFETKSSYSVRVKTTDGGGLSTTSSFTITVTDVNETPTDIGISASSIDENVDEGTVVGVLSTTDEDANDSFTYSLASGSNDNDAFSIDGSNLITAAAVDFETKASYTVIVTTTDGGGNTLDKTLTITVNNVAEPSIAAIDGLVFATTDIEETSTLMFTVENTGDTEIEVSSIALPEGFSADKTAFNVAIGSSADVMVTFAPNEAKTYSGEIVMQSTVGETRINVVGEGTIVTGLDDDMLKATQIGLYPNPARDVVTIDLTQLPHIQPDLAIIDLNGNSVWSKQKVQESKVELDTGTYPAGTYLIRISSDKGSVVKKLIIVK</sequence>
<dbReference type="SUPFAM" id="SSF49313">
    <property type="entry name" value="Cadherin-like"/>
    <property type="match status" value="6"/>
</dbReference>
<keyword evidence="3" id="KW-0732">Signal</keyword>
<name>A0ABQ3I3B8_9BACT</name>
<dbReference type="Pfam" id="PF00028">
    <property type="entry name" value="Cadherin"/>
    <property type="match status" value="2"/>
</dbReference>
<keyword evidence="6" id="KW-1185">Reference proteome</keyword>
<dbReference type="Gene3D" id="2.60.40.60">
    <property type="entry name" value="Cadherins"/>
    <property type="match status" value="3"/>
</dbReference>
<dbReference type="EMBL" id="BNAG01000001">
    <property type="protein sequence ID" value="GHE51054.1"/>
    <property type="molecule type" value="Genomic_DNA"/>
</dbReference>
<evidence type="ECO:0000256" key="2">
    <source>
        <dbReference type="ARBA" id="ARBA00022989"/>
    </source>
</evidence>
<keyword evidence="2" id="KW-0472">Membrane</keyword>
<dbReference type="InterPro" id="IPR041690">
    <property type="entry name" value="Cadherin_5"/>
</dbReference>
<feature type="chain" id="PRO_5046888704" description="Cadherin domain-containing protein" evidence="3">
    <location>
        <begin position="29"/>
        <end position="1603"/>
    </location>
</feature>
<dbReference type="PRINTS" id="PR00205">
    <property type="entry name" value="CADHERIN"/>
</dbReference>